<dbReference type="PANTHER" id="PTHR34069:SF2">
    <property type="entry name" value="BETA-KETOACYL-[ACYL-CARRIER-PROTEIN] SYNTHASE III"/>
    <property type="match status" value="1"/>
</dbReference>
<dbReference type="InterPro" id="IPR013747">
    <property type="entry name" value="ACP_syn_III_C"/>
</dbReference>
<dbReference type="InterPro" id="IPR016039">
    <property type="entry name" value="Thiolase-like"/>
</dbReference>
<gene>
    <name evidence="5" type="ORF">QWY31_06495</name>
</gene>
<comment type="caution">
    <text evidence="5">The sequence shown here is derived from an EMBL/GenBank/DDBJ whole genome shotgun (WGS) entry which is preliminary data.</text>
</comment>
<evidence type="ECO:0000256" key="2">
    <source>
        <dbReference type="ARBA" id="ARBA00023315"/>
    </source>
</evidence>
<keyword evidence="2" id="KW-0012">Acyltransferase</keyword>
<dbReference type="Proteomes" id="UP001168552">
    <property type="component" value="Unassembled WGS sequence"/>
</dbReference>
<dbReference type="SUPFAM" id="SSF53901">
    <property type="entry name" value="Thiolase-like"/>
    <property type="match status" value="1"/>
</dbReference>
<dbReference type="CDD" id="cd00830">
    <property type="entry name" value="KAS_III"/>
    <property type="match status" value="1"/>
</dbReference>
<sequence length="321" mass="34934">MGKALPKMEVLSTELEKELGLPAGYIEKYSGVRKRYRAEDESNSSLGAAALHQALQHAKISAKELGYLISASATFDYPLPNRASAIKKQMEDGEKTHFPCLDIDTTCLSFVSALDIAAGFLHPVHCKYVAIVSSEIASKGLNPKDVETYTLFGDAAVACIIGVTEKPEQGLIHYQLQTYSEGAELTMIKGGGNRYHPKEHPYQTDLYSFFMQGRQLLKLAKRSLPSFMEQFWKDSTCSLHEVDAIIPHQASKAGLILLQDITQGHKPTIGSNLAAYGNCIAASIPLLLMEMREQGNVQEGSTVLLIGTAAGFSIGAALIRL</sequence>
<dbReference type="Gene3D" id="3.40.47.10">
    <property type="match status" value="1"/>
</dbReference>
<keyword evidence="6" id="KW-1185">Reference proteome</keyword>
<proteinExistence type="predicted"/>
<evidence type="ECO:0000259" key="3">
    <source>
        <dbReference type="Pfam" id="PF08541"/>
    </source>
</evidence>
<dbReference type="InterPro" id="IPR013751">
    <property type="entry name" value="ACP_syn_III_N"/>
</dbReference>
<reference evidence="5" key="1">
    <citation type="submission" date="2023-06" db="EMBL/GenBank/DDBJ databases">
        <title>Cytophagales bacterium Strain LB-30, isolated from soil.</title>
        <authorList>
            <person name="Liu B."/>
        </authorList>
    </citation>
    <scope>NUCLEOTIDE SEQUENCE</scope>
    <source>
        <strain evidence="5">LB-30</strain>
    </source>
</reference>
<protein>
    <submittedName>
        <fullName evidence="5">3-oxoacyl-[acyl-carrier-protein] synthase III C-terminal domain-containing protein</fullName>
    </submittedName>
</protein>
<name>A0ABT8F3W1_9BACT</name>
<dbReference type="Pfam" id="PF08541">
    <property type="entry name" value="ACP_syn_III_C"/>
    <property type="match status" value="1"/>
</dbReference>
<evidence type="ECO:0000256" key="1">
    <source>
        <dbReference type="ARBA" id="ARBA00022679"/>
    </source>
</evidence>
<feature type="domain" description="Beta-ketoacyl-[acyl-carrier-protein] synthase III N-terminal" evidence="4">
    <location>
        <begin position="101"/>
        <end position="179"/>
    </location>
</feature>
<keyword evidence="1" id="KW-0808">Transferase</keyword>
<evidence type="ECO:0000313" key="6">
    <source>
        <dbReference type="Proteomes" id="UP001168552"/>
    </source>
</evidence>
<evidence type="ECO:0000313" key="5">
    <source>
        <dbReference type="EMBL" id="MDN4165142.1"/>
    </source>
</evidence>
<accession>A0ABT8F3W1</accession>
<organism evidence="5 6">
    <name type="scientific">Shiella aurantiaca</name>
    <dbReference type="NCBI Taxonomy" id="3058365"/>
    <lineage>
        <taxon>Bacteria</taxon>
        <taxon>Pseudomonadati</taxon>
        <taxon>Bacteroidota</taxon>
        <taxon>Cytophagia</taxon>
        <taxon>Cytophagales</taxon>
        <taxon>Shiellaceae</taxon>
        <taxon>Shiella</taxon>
    </lineage>
</organism>
<dbReference type="EMBL" id="JAUHJS010000003">
    <property type="protein sequence ID" value="MDN4165142.1"/>
    <property type="molecule type" value="Genomic_DNA"/>
</dbReference>
<feature type="domain" description="Beta-ketoacyl-[acyl-carrier-protein] synthase III C-terminal" evidence="3">
    <location>
        <begin position="237"/>
        <end position="320"/>
    </location>
</feature>
<dbReference type="PANTHER" id="PTHR34069">
    <property type="entry name" value="3-OXOACYL-[ACYL-CARRIER-PROTEIN] SYNTHASE 3"/>
    <property type="match status" value="1"/>
</dbReference>
<dbReference type="Pfam" id="PF08545">
    <property type="entry name" value="ACP_syn_III"/>
    <property type="match status" value="1"/>
</dbReference>
<evidence type="ECO:0000259" key="4">
    <source>
        <dbReference type="Pfam" id="PF08545"/>
    </source>
</evidence>